<comment type="caution">
    <text evidence="10">The sequence shown here is derived from an EMBL/GenBank/DDBJ whole genome shotgun (WGS) entry which is preliminary data.</text>
</comment>
<evidence type="ECO:0000256" key="4">
    <source>
        <dbReference type="ARBA" id="ARBA00005975"/>
    </source>
</evidence>
<dbReference type="Pfam" id="PF10601">
    <property type="entry name" value="zf-LITAF-like"/>
    <property type="match status" value="1"/>
</dbReference>
<dbReference type="GO" id="GO:0098560">
    <property type="term" value="C:cytoplasmic side of late endosome membrane"/>
    <property type="evidence" value="ECO:0007669"/>
    <property type="project" value="TreeGrafter"/>
</dbReference>
<feature type="region of interest" description="Disordered" evidence="8">
    <location>
        <begin position="1"/>
        <end position="122"/>
    </location>
</feature>
<dbReference type="GO" id="GO:0098574">
    <property type="term" value="C:cytoplasmic side of lysosomal membrane"/>
    <property type="evidence" value="ECO:0007669"/>
    <property type="project" value="TreeGrafter"/>
</dbReference>
<keyword evidence="7" id="KW-0472">Membrane</keyword>
<feature type="compositionally biased region" description="Low complexity" evidence="8">
    <location>
        <begin position="64"/>
        <end position="85"/>
    </location>
</feature>
<sequence length="215" mass="23183">LFEPGFQGSGTDQCSSDFRGRSIERRLLRVNIKMSQNPPPPPYPGDADGKGAQSYGAPYPPQAGYPEPQGGYPPSQGGYPPSQGGYPPPQGGYYPPPQPGNYPPQGYPQQPGYPPNQGYNAGQHSTTVVVAQPPITLVQTFNAVPVRTSCPHCRADIVTATHFESGTFSWVVCVILCLVGCDLGCCLIPFCVEGCQDVIHTCPNCRQQIARWNRM</sequence>
<evidence type="ECO:0000256" key="6">
    <source>
        <dbReference type="ARBA" id="ARBA00022833"/>
    </source>
</evidence>
<keyword evidence="5" id="KW-0479">Metal-binding</keyword>
<feature type="non-terminal residue" evidence="10">
    <location>
        <position position="1"/>
    </location>
</feature>
<dbReference type="GO" id="GO:0005634">
    <property type="term" value="C:nucleus"/>
    <property type="evidence" value="ECO:0007669"/>
    <property type="project" value="TreeGrafter"/>
</dbReference>
<dbReference type="SMART" id="SM00714">
    <property type="entry name" value="LITAF"/>
    <property type="match status" value="1"/>
</dbReference>
<evidence type="ECO:0000259" key="9">
    <source>
        <dbReference type="PROSITE" id="PS51837"/>
    </source>
</evidence>
<evidence type="ECO:0000256" key="3">
    <source>
        <dbReference type="ARBA" id="ARBA00004630"/>
    </source>
</evidence>
<dbReference type="Proteomes" id="UP001497497">
    <property type="component" value="Unassembled WGS sequence"/>
</dbReference>
<keyword evidence="6" id="KW-0862">Zinc</keyword>
<name>A0AAV2H7S9_LYMST</name>
<evidence type="ECO:0000256" key="8">
    <source>
        <dbReference type="SAM" id="MobiDB-lite"/>
    </source>
</evidence>
<feature type="domain" description="LITAF" evidence="9">
    <location>
        <begin position="126"/>
        <end position="214"/>
    </location>
</feature>
<dbReference type="PROSITE" id="PS51837">
    <property type="entry name" value="LITAF"/>
    <property type="match status" value="1"/>
</dbReference>
<feature type="compositionally biased region" description="Basic and acidic residues" evidence="8">
    <location>
        <begin position="18"/>
        <end position="27"/>
    </location>
</feature>
<dbReference type="GO" id="GO:0008270">
    <property type="term" value="F:zinc ion binding"/>
    <property type="evidence" value="ECO:0007669"/>
    <property type="project" value="TreeGrafter"/>
</dbReference>
<dbReference type="AlphaFoldDB" id="A0AAV2H7S9"/>
<keyword evidence="11" id="KW-1185">Reference proteome</keyword>
<dbReference type="EMBL" id="CAXITT010000054">
    <property type="protein sequence ID" value="CAL1529737.1"/>
    <property type="molecule type" value="Genomic_DNA"/>
</dbReference>
<comment type="subcellular location">
    <subcellularLocation>
        <location evidence="2">Endosome membrane</location>
        <topology evidence="2">Peripheral membrane protein</topology>
    </subcellularLocation>
    <subcellularLocation>
        <location evidence="1">Late endosome membrane</location>
    </subcellularLocation>
    <subcellularLocation>
        <location evidence="3">Lysosome membrane</location>
        <topology evidence="3">Peripheral membrane protein</topology>
        <orientation evidence="3">Cytoplasmic side</orientation>
    </subcellularLocation>
</comment>
<comment type="similarity">
    <text evidence="4">Belongs to the CDIP1/LITAF family.</text>
</comment>
<organism evidence="10 11">
    <name type="scientific">Lymnaea stagnalis</name>
    <name type="common">Great pond snail</name>
    <name type="synonym">Helix stagnalis</name>
    <dbReference type="NCBI Taxonomy" id="6523"/>
    <lineage>
        <taxon>Eukaryota</taxon>
        <taxon>Metazoa</taxon>
        <taxon>Spiralia</taxon>
        <taxon>Lophotrochozoa</taxon>
        <taxon>Mollusca</taxon>
        <taxon>Gastropoda</taxon>
        <taxon>Heterobranchia</taxon>
        <taxon>Euthyneura</taxon>
        <taxon>Panpulmonata</taxon>
        <taxon>Hygrophila</taxon>
        <taxon>Lymnaeoidea</taxon>
        <taxon>Lymnaeidae</taxon>
        <taxon>Lymnaea</taxon>
    </lineage>
</organism>
<dbReference type="PANTHER" id="PTHR23292:SF47">
    <property type="entry name" value="LITAF DOMAIN-CONTAINING PROTEIN"/>
    <property type="match status" value="1"/>
</dbReference>
<dbReference type="InterPro" id="IPR006629">
    <property type="entry name" value="LITAF"/>
</dbReference>
<evidence type="ECO:0000313" key="10">
    <source>
        <dbReference type="EMBL" id="CAL1529737.1"/>
    </source>
</evidence>
<proteinExistence type="inferred from homology"/>
<reference evidence="10 11" key="1">
    <citation type="submission" date="2024-04" db="EMBL/GenBank/DDBJ databases">
        <authorList>
            <consortium name="Genoscope - CEA"/>
            <person name="William W."/>
        </authorList>
    </citation>
    <scope>NUCLEOTIDE SEQUENCE [LARGE SCALE GENOMIC DNA]</scope>
</reference>
<dbReference type="InterPro" id="IPR037519">
    <property type="entry name" value="LITAF_fam"/>
</dbReference>
<evidence type="ECO:0000256" key="1">
    <source>
        <dbReference type="ARBA" id="ARBA00004414"/>
    </source>
</evidence>
<gene>
    <name evidence="10" type="ORF">GSLYS_00003892001</name>
</gene>
<evidence type="ECO:0000256" key="7">
    <source>
        <dbReference type="ARBA" id="ARBA00023136"/>
    </source>
</evidence>
<evidence type="ECO:0000313" key="11">
    <source>
        <dbReference type="Proteomes" id="UP001497497"/>
    </source>
</evidence>
<evidence type="ECO:0000256" key="5">
    <source>
        <dbReference type="ARBA" id="ARBA00022723"/>
    </source>
</evidence>
<dbReference type="PANTHER" id="PTHR23292">
    <property type="entry name" value="LIPOPOLYSACCHARIDE-INDUCED TUMOR NECROSIS FACTOR-ALPHA FACTOR"/>
    <property type="match status" value="1"/>
</dbReference>
<feature type="compositionally biased region" description="Pro residues" evidence="8">
    <location>
        <begin position="86"/>
        <end position="114"/>
    </location>
</feature>
<accession>A0AAV2H7S9</accession>
<evidence type="ECO:0000256" key="2">
    <source>
        <dbReference type="ARBA" id="ARBA00004481"/>
    </source>
</evidence>
<protein>
    <recommendedName>
        <fullName evidence="9">LITAF domain-containing protein</fullName>
    </recommendedName>
</protein>